<name>A0A011LZH5_9PAST</name>
<keyword evidence="2" id="KW-1185">Reference proteome</keyword>
<gene>
    <name evidence="1" type="ORF">AK33_04260</name>
</gene>
<dbReference type="Proteomes" id="UP000054123">
    <property type="component" value="Unassembled WGS sequence"/>
</dbReference>
<sequence length="61" mass="7461">MHIFKFTVSPDGYWDACCLEWFRKVCGCFKRIVNTNRIILIEKQNNNNYYLKINEIKWTLK</sequence>
<reference evidence="1 2" key="1">
    <citation type="journal article" date="2014" name="Genome Announc.">
        <title>Genome Sequence of a Presumptive Mannheimia haemolytica Strain with an A1/A6-Cross-Reactive Serotype from a White-Tailed Deer (Odocoileus virginianus).</title>
        <authorList>
            <person name="Lawrence P.K."/>
            <person name="Bey R.F."/>
            <person name="Wiener B."/>
            <person name="Kittichotirat W."/>
            <person name="Bumgarner R.E."/>
        </authorList>
    </citation>
    <scope>NUCLEOTIDE SEQUENCE [LARGE SCALE GENOMIC DNA]</scope>
    <source>
        <strain evidence="1 2">PKL10</strain>
    </source>
</reference>
<proteinExistence type="predicted"/>
<accession>A0A011LZH5</accession>
<evidence type="ECO:0000313" key="2">
    <source>
        <dbReference type="Proteomes" id="UP000054123"/>
    </source>
</evidence>
<evidence type="ECO:0000313" key="1">
    <source>
        <dbReference type="EMBL" id="EXI62643.1"/>
    </source>
</evidence>
<protein>
    <submittedName>
        <fullName evidence="1">Uncharacterized protein</fullName>
    </submittedName>
</protein>
<comment type="caution">
    <text evidence="1">The sequence shown here is derived from an EMBL/GenBank/DDBJ whole genome shotgun (WGS) entry which is preliminary data.</text>
</comment>
<organism evidence="1 2">
    <name type="scientific">Mannheimia granulomatis</name>
    <dbReference type="NCBI Taxonomy" id="85402"/>
    <lineage>
        <taxon>Bacteria</taxon>
        <taxon>Pseudomonadati</taxon>
        <taxon>Pseudomonadota</taxon>
        <taxon>Gammaproteobacteria</taxon>
        <taxon>Pasteurellales</taxon>
        <taxon>Pasteurellaceae</taxon>
        <taxon>Mannheimia</taxon>
    </lineage>
</organism>
<dbReference type="AlphaFoldDB" id="A0A011LZH5"/>
<dbReference type="EMBL" id="JANJ01000003">
    <property type="protein sequence ID" value="EXI62643.1"/>
    <property type="molecule type" value="Genomic_DNA"/>
</dbReference>